<feature type="compositionally biased region" description="Basic and acidic residues" evidence="10">
    <location>
        <begin position="470"/>
        <end position="498"/>
    </location>
</feature>
<keyword evidence="4 9" id="KW-0547">Nucleotide-binding</keyword>
<comment type="catalytic activity">
    <reaction evidence="9">
        <text>a 1,2-diacyl-sn-glycerol + ATP = a 1,2-diacyl-sn-glycero-3-phosphate + ADP + H(+)</text>
        <dbReference type="Rhea" id="RHEA:10272"/>
        <dbReference type="ChEBI" id="CHEBI:15378"/>
        <dbReference type="ChEBI" id="CHEBI:17815"/>
        <dbReference type="ChEBI" id="CHEBI:30616"/>
        <dbReference type="ChEBI" id="CHEBI:58608"/>
        <dbReference type="ChEBI" id="CHEBI:456216"/>
        <dbReference type="EC" id="2.7.1.107"/>
    </reaction>
</comment>
<keyword evidence="3 9" id="KW-0808">Transferase</keyword>
<dbReference type="Pfam" id="PF00781">
    <property type="entry name" value="DAGK_cat"/>
    <property type="match status" value="1"/>
</dbReference>
<evidence type="ECO:0000256" key="2">
    <source>
        <dbReference type="ARBA" id="ARBA00009280"/>
    </source>
</evidence>
<sequence>MTPLAAIHSSPAPPRTLVTRRQRADTTSTPACASTSSSPSHVICLGSSGSSATGRWRSRESDSRVRALRRRRSAVTVRSTPETAAVTAADADECGRLHDNARDAVTDALLARDDDADSPPIPLLVFVNGKSGGRKGEHLTAALARRTDLRPLEVVDLTREGPHAALTRYVGTVPGLRVLVCGGDGTVAWVLQALEDLPEVNEKPPVGILPLGTGNDLARVFGWGARYHDTLVEKLPLAIESAQPTLLDCWQVDITAADAGVGQTGEGVEGGKAAQGGSSVGHSVSVRVGEEEGQDSTGGDTECGKEGGGEDGVGGGGSVSHSEAPGDCITFHNYLGVGVDAAAALRFHRARDTNPELFVSAVTNKLLYGVFGAMDILDPSCADLRRHVHVFADGVEVELPPQTQGVILLNINSYLGGVRMWDEGEARRGWFGEEGEEGRVLQENSSRRDEGGATNSRCGGDTGGDTVETTARDTEAVSDKHKDRDEDKEKDTDRGKDEFGVSCMEDGMVDVVVVFGAFHLGQLSMGTDRPHRICQARQVRMVFDKEFPVQVDGQPWEQPPGELNISLRHRATMLTVAGPPDGAAGIEWGWEEWEDLDYYDDLECAKSDMLDLR</sequence>
<dbReference type="EMBL" id="HBFC01009107">
    <property type="protein sequence ID" value="CAD8702586.1"/>
    <property type="molecule type" value="Transcribed_RNA"/>
</dbReference>
<dbReference type="SMART" id="SM00045">
    <property type="entry name" value="DAGKa"/>
    <property type="match status" value="1"/>
</dbReference>
<dbReference type="GO" id="GO:0016020">
    <property type="term" value="C:membrane"/>
    <property type="evidence" value="ECO:0007669"/>
    <property type="project" value="UniProtKB-SubCell"/>
</dbReference>
<feature type="compositionally biased region" description="Low complexity" evidence="10">
    <location>
        <begin position="26"/>
        <end position="40"/>
    </location>
</feature>
<dbReference type="InterPro" id="IPR017438">
    <property type="entry name" value="ATP-NAD_kinase_N"/>
</dbReference>
<organism evidence="12">
    <name type="scientific">Mantoniella antarctica</name>
    <dbReference type="NCBI Taxonomy" id="81844"/>
    <lineage>
        <taxon>Eukaryota</taxon>
        <taxon>Viridiplantae</taxon>
        <taxon>Chlorophyta</taxon>
        <taxon>Mamiellophyceae</taxon>
        <taxon>Mamiellales</taxon>
        <taxon>Mamiellaceae</taxon>
        <taxon>Mantoniella</taxon>
    </lineage>
</organism>
<evidence type="ECO:0000256" key="10">
    <source>
        <dbReference type="SAM" id="MobiDB-lite"/>
    </source>
</evidence>
<keyword evidence="5" id="KW-0479">Metal-binding</keyword>
<dbReference type="GO" id="GO:0004143">
    <property type="term" value="F:ATP-dependent diacylglycerol kinase activity"/>
    <property type="evidence" value="ECO:0007669"/>
    <property type="project" value="UniProtKB-EC"/>
</dbReference>
<dbReference type="Gene3D" id="3.40.50.10330">
    <property type="entry name" value="Probable inorganic polyphosphate/atp-NAD kinase, domain 1"/>
    <property type="match status" value="1"/>
</dbReference>
<feature type="compositionally biased region" description="Basic and acidic residues" evidence="10">
    <location>
        <begin position="436"/>
        <end position="451"/>
    </location>
</feature>
<feature type="region of interest" description="Disordered" evidence="10">
    <location>
        <begin position="436"/>
        <end position="498"/>
    </location>
</feature>
<accession>A0A7S0X516</accession>
<dbReference type="SUPFAM" id="SSF111331">
    <property type="entry name" value="NAD kinase/diacylglycerol kinase-like"/>
    <property type="match status" value="1"/>
</dbReference>
<evidence type="ECO:0000256" key="3">
    <source>
        <dbReference type="ARBA" id="ARBA00022679"/>
    </source>
</evidence>
<dbReference type="GO" id="GO:0005524">
    <property type="term" value="F:ATP binding"/>
    <property type="evidence" value="ECO:0007669"/>
    <property type="project" value="UniProtKB-KW"/>
</dbReference>
<dbReference type="PANTHER" id="PTHR11255">
    <property type="entry name" value="DIACYLGLYCEROL KINASE"/>
    <property type="match status" value="1"/>
</dbReference>
<comment type="subcellular location">
    <subcellularLocation>
        <location evidence="1">Membrane</location>
    </subcellularLocation>
</comment>
<comment type="similarity">
    <text evidence="2 9">Belongs to the eukaryotic diacylglycerol kinase family.</text>
</comment>
<dbReference type="Gene3D" id="2.60.200.40">
    <property type="match status" value="1"/>
</dbReference>
<evidence type="ECO:0000256" key="9">
    <source>
        <dbReference type="RuleBase" id="RU361128"/>
    </source>
</evidence>
<evidence type="ECO:0000256" key="5">
    <source>
        <dbReference type="ARBA" id="ARBA00022771"/>
    </source>
</evidence>
<feature type="region of interest" description="Disordered" evidence="10">
    <location>
        <begin position="1"/>
        <end position="63"/>
    </location>
</feature>
<evidence type="ECO:0000256" key="6">
    <source>
        <dbReference type="ARBA" id="ARBA00022777"/>
    </source>
</evidence>
<dbReference type="InterPro" id="IPR016064">
    <property type="entry name" value="NAD/diacylglycerol_kinase_sf"/>
</dbReference>
<evidence type="ECO:0000256" key="7">
    <source>
        <dbReference type="ARBA" id="ARBA00022840"/>
    </source>
</evidence>
<dbReference type="InterPro" id="IPR001206">
    <property type="entry name" value="Diacylglycerol_kinase_cat_dom"/>
</dbReference>
<name>A0A7S0X516_9CHLO</name>
<dbReference type="PROSITE" id="PS50146">
    <property type="entry name" value="DAGK"/>
    <property type="match status" value="1"/>
</dbReference>
<dbReference type="GO" id="GO:0008270">
    <property type="term" value="F:zinc ion binding"/>
    <property type="evidence" value="ECO:0007669"/>
    <property type="project" value="UniProtKB-KW"/>
</dbReference>
<dbReference type="InterPro" id="IPR000756">
    <property type="entry name" value="Diacylglycerol_kin_accessory"/>
</dbReference>
<dbReference type="PANTHER" id="PTHR11255:SF54">
    <property type="entry name" value="DIACYLGLYCEROL KINASE THETA"/>
    <property type="match status" value="1"/>
</dbReference>
<evidence type="ECO:0000256" key="4">
    <source>
        <dbReference type="ARBA" id="ARBA00022741"/>
    </source>
</evidence>
<evidence type="ECO:0000313" key="12">
    <source>
        <dbReference type="EMBL" id="CAD8702586.1"/>
    </source>
</evidence>
<dbReference type="AlphaFoldDB" id="A0A7S0X516"/>
<dbReference type="SMART" id="SM00046">
    <property type="entry name" value="DAGKc"/>
    <property type="match status" value="1"/>
</dbReference>
<evidence type="ECO:0000259" key="11">
    <source>
        <dbReference type="PROSITE" id="PS50146"/>
    </source>
</evidence>
<gene>
    <name evidence="12" type="ORF">MANT1106_LOCUS5268</name>
</gene>
<dbReference type="InterPro" id="IPR037607">
    <property type="entry name" value="DGK"/>
</dbReference>
<dbReference type="Pfam" id="PF00609">
    <property type="entry name" value="DAGK_acc"/>
    <property type="match status" value="2"/>
</dbReference>
<protein>
    <recommendedName>
        <fullName evidence="9">Diacylglycerol kinase</fullName>
        <shortName evidence="9">DAG kinase</shortName>
        <ecNumber evidence="9">2.7.1.107</ecNumber>
    </recommendedName>
</protein>
<keyword evidence="5" id="KW-0862">Zinc</keyword>
<evidence type="ECO:0000256" key="8">
    <source>
        <dbReference type="ARBA" id="ARBA00023136"/>
    </source>
</evidence>
<dbReference type="GO" id="GO:0007200">
    <property type="term" value="P:phospholipase C-activating G protein-coupled receptor signaling pathway"/>
    <property type="evidence" value="ECO:0007669"/>
    <property type="project" value="InterPro"/>
</dbReference>
<keyword evidence="5" id="KW-0863">Zinc-finger</keyword>
<feature type="domain" description="DAGKc" evidence="11">
    <location>
        <begin position="118"/>
        <end position="256"/>
    </location>
</feature>
<reference evidence="12" key="1">
    <citation type="submission" date="2021-01" db="EMBL/GenBank/DDBJ databases">
        <authorList>
            <person name="Corre E."/>
            <person name="Pelletier E."/>
            <person name="Niang G."/>
            <person name="Scheremetjew M."/>
            <person name="Finn R."/>
            <person name="Kale V."/>
            <person name="Holt S."/>
            <person name="Cochrane G."/>
            <person name="Meng A."/>
            <person name="Brown T."/>
            <person name="Cohen L."/>
        </authorList>
    </citation>
    <scope>NUCLEOTIDE SEQUENCE</scope>
    <source>
        <strain evidence="12">SL-175</strain>
    </source>
</reference>
<keyword evidence="8" id="KW-0472">Membrane</keyword>
<dbReference type="EC" id="2.7.1.107" evidence="9"/>
<keyword evidence="6 9" id="KW-0418">Kinase</keyword>
<proteinExistence type="inferred from homology"/>
<evidence type="ECO:0000256" key="1">
    <source>
        <dbReference type="ARBA" id="ARBA00004370"/>
    </source>
</evidence>
<keyword evidence="7 9" id="KW-0067">ATP-binding</keyword>
<feature type="region of interest" description="Disordered" evidence="10">
    <location>
        <begin position="288"/>
        <end position="321"/>
    </location>
</feature>